<keyword evidence="3" id="KW-1185">Reference proteome</keyword>
<reference evidence="2 3" key="1">
    <citation type="journal article" date="2016" name="Nat. Commun.">
        <title>Ectomycorrhizal ecology is imprinted in the genome of the dominant symbiotic fungus Cenococcum geophilum.</title>
        <authorList>
            <consortium name="DOE Joint Genome Institute"/>
            <person name="Peter M."/>
            <person name="Kohler A."/>
            <person name="Ohm R.A."/>
            <person name="Kuo A."/>
            <person name="Krutzmann J."/>
            <person name="Morin E."/>
            <person name="Arend M."/>
            <person name="Barry K.W."/>
            <person name="Binder M."/>
            <person name="Choi C."/>
            <person name="Clum A."/>
            <person name="Copeland A."/>
            <person name="Grisel N."/>
            <person name="Haridas S."/>
            <person name="Kipfer T."/>
            <person name="LaButti K."/>
            <person name="Lindquist E."/>
            <person name="Lipzen A."/>
            <person name="Maire R."/>
            <person name="Meier B."/>
            <person name="Mihaltcheva S."/>
            <person name="Molinier V."/>
            <person name="Murat C."/>
            <person name="Poggeler S."/>
            <person name="Quandt C.A."/>
            <person name="Sperisen C."/>
            <person name="Tritt A."/>
            <person name="Tisserant E."/>
            <person name="Crous P.W."/>
            <person name="Henrissat B."/>
            <person name="Nehls U."/>
            <person name="Egli S."/>
            <person name="Spatafora J.W."/>
            <person name="Grigoriev I.V."/>
            <person name="Martin F.M."/>
        </authorList>
    </citation>
    <scope>NUCLEOTIDE SEQUENCE [LARGE SCALE GENOMIC DNA]</scope>
    <source>
        <strain evidence="2 3">CBS 207.34</strain>
    </source>
</reference>
<accession>A0A8E2ETE5</accession>
<gene>
    <name evidence="2" type="ORF">AOQ84DRAFT_356363</name>
</gene>
<feature type="compositionally biased region" description="Polar residues" evidence="1">
    <location>
        <begin position="50"/>
        <end position="64"/>
    </location>
</feature>
<dbReference type="Proteomes" id="UP000250140">
    <property type="component" value="Unassembled WGS sequence"/>
</dbReference>
<dbReference type="EMBL" id="KV750474">
    <property type="protein sequence ID" value="OCL04546.1"/>
    <property type="molecule type" value="Genomic_DNA"/>
</dbReference>
<evidence type="ECO:0000313" key="3">
    <source>
        <dbReference type="Proteomes" id="UP000250140"/>
    </source>
</evidence>
<feature type="non-terminal residue" evidence="2">
    <location>
        <position position="64"/>
    </location>
</feature>
<evidence type="ECO:0000313" key="2">
    <source>
        <dbReference type="EMBL" id="OCL04546.1"/>
    </source>
</evidence>
<proteinExistence type="predicted"/>
<dbReference type="AlphaFoldDB" id="A0A8E2ETE5"/>
<name>A0A8E2ETE5_9PEZI</name>
<organism evidence="2 3">
    <name type="scientific">Glonium stellatum</name>
    <dbReference type="NCBI Taxonomy" id="574774"/>
    <lineage>
        <taxon>Eukaryota</taxon>
        <taxon>Fungi</taxon>
        <taxon>Dikarya</taxon>
        <taxon>Ascomycota</taxon>
        <taxon>Pezizomycotina</taxon>
        <taxon>Dothideomycetes</taxon>
        <taxon>Pleosporomycetidae</taxon>
        <taxon>Gloniales</taxon>
        <taxon>Gloniaceae</taxon>
        <taxon>Glonium</taxon>
    </lineage>
</organism>
<protein>
    <submittedName>
        <fullName evidence="2">Uncharacterized protein</fullName>
    </submittedName>
</protein>
<feature type="region of interest" description="Disordered" evidence="1">
    <location>
        <begin position="1"/>
        <end position="64"/>
    </location>
</feature>
<feature type="compositionally biased region" description="Pro residues" evidence="1">
    <location>
        <begin position="30"/>
        <end position="41"/>
    </location>
</feature>
<evidence type="ECO:0000256" key="1">
    <source>
        <dbReference type="SAM" id="MobiDB-lite"/>
    </source>
</evidence>
<sequence>MQRAAQPPKSATDSTSPGVFFYPSAHTQPQRPPPPTAPQPRPRTGYVQPHPQSARLTLSIWKTV</sequence>